<organism evidence="1 2">
    <name type="scientific">Mikania micrantha</name>
    <name type="common">bitter vine</name>
    <dbReference type="NCBI Taxonomy" id="192012"/>
    <lineage>
        <taxon>Eukaryota</taxon>
        <taxon>Viridiplantae</taxon>
        <taxon>Streptophyta</taxon>
        <taxon>Embryophyta</taxon>
        <taxon>Tracheophyta</taxon>
        <taxon>Spermatophyta</taxon>
        <taxon>Magnoliopsida</taxon>
        <taxon>eudicotyledons</taxon>
        <taxon>Gunneridae</taxon>
        <taxon>Pentapetalae</taxon>
        <taxon>asterids</taxon>
        <taxon>campanulids</taxon>
        <taxon>Asterales</taxon>
        <taxon>Asteraceae</taxon>
        <taxon>Asteroideae</taxon>
        <taxon>Heliantheae alliance</taxon>
        <taxon>Eupatorieae</taxon>
        <taxon>Mikania</taxon>
    </lineage>
</organism>
<sequence length="105" mass="11472">MVVVGFHRRGGWWKIATATASHHTAPTRSHQPHTKTITMADHGSNKGFIVKGLVVVIFHRRESLVEDVAAMLNTTVVSCSGELKKWWWVVWVVAMAVGEGAGVGV</sequence>
<gene>
    <name evidence="1" type="ORF">E3N88_33711</name>
</gene>
<protein>
    <submittedName>
        <fullName evidence="1">Uncharacterized protein</fullName>
    </submittedName>
</protein>
<accession>A0A5N6MCA4</accession>
<evidence type="ECO:0000313" key="2">
    <source>
        <dbReference type="Proteomes" id="UP000326396"/>
    </source>
</evidence>
<evidence type="ECO:0000313" key="1">
    <source>
        <dbReference type="EMBL" id="KAD3338190.1"/>
    </source>
</evidence>
<dbReference type="EMBL" id="SZYD01000016">
    <property type="protein sequence ID" value="KAD3338190.1"/>
    <property type="molecule type" value="Genomic_DNA"/>
</dbReference>
<name>A0A5N6MCA4_9ASTR</name>
<proteinExistence type="predicted"/>
<keyword evidence="2" id="KW-1185">Reference proteome</keyword>
<dbReference type="AlphaFoldDB" id="A0A5N6MCA4"/>
<dbReference type="Proteomes" id="UP000326396">
    <property type="component" value="Linkage Group LG6"/>
</dbReference>
<reference evidence="1 2" key="1">
    <citation type="submission" date="2019-05" db="EMBL/GenBank/DDBJ databases">
        <title>Mikania micrantha, genome provides insights into the molecular mechanism of rapid growth.</title>
        <authorList>
            <person name="Liu B."/>
        </authorList>
    </citation>
    <scope>NUCLEOTIDE SEQUENCE [LARGE SCALE GENOMIC DNA]</scope>
    <source>
        <strain evidence="1">NLD-2019</strain>
        <tissue evidence="1">Leaf</tissue>
    </source>
</reference>
<comment type="caution">
    <text evidence="1">The sequence shown here is derived from an EMBL/GenBank/DDBJ whole genome shotgun (WGS) entry which is preliminary data.</text>
</comment>